<comment type="caution">
    <text evidence="2">The sequence shown here is derived from an EMBL/GenBank/DDBJ whole genome shotgun (WGS) entry which is preliminary data.</text>
</comment>
<feature type="region of interest" description="Disordered" evidence="1">
    <location>
        <begin position="1"/>
        <end position="71"/>
    </location>
</feature>
<evidence type="ECO:0000313" key="2">
    <source>
        <dbReference type="EMBL" id="KAJ1159253.1"/>
    </source>
</evidence>
<organism evidence="2 3">
    <name type="scientific">Pleurodeles waltl</name>
    <name type="common">Iberian ribbed newt</name>
    <dbReference type="NCBI Taxonomy" id="8319"/>
    <lineage>
        <taxon>Eukaryota</taxon>
        <taxon>Metazoa</taxon>
        <taxon>Chordata</taxon>
        <taxon>Craniata</taxon>
        <taxon>Vertebrata</taxon>
        <taxon>Euteleostomi</taxon>
        <taxon>Amphibia</taxon>
        <taxon>Batrachia</taxon>
        <taxon>Caudata</taxon>
        <taxon>Salamandroidea</taxon>
        <taxon>Salamandridae</taxon>
        <taxon>Pleurodelinae</taxon>
        <taxon>Pleurodeles</taxon>
    </lineage>
</organism>
<reference evidence="2" key="1">
    <citation type="journal article" date="2022" name="bioRxiv">
        <title>Sequencing and chromosome-scale assembly of the giantPleurodeles waltlgenome.</title>
        <authorList>
            <person name="Brown T."/>
            <person name="Elewa A."/>
            <person name="Iarovenko S."/>
            <person name="Subramanian E."/>
            <person name="Araus A.J."/>
            <person name="Petzold A."/>
            <person name="Susuki M."/>
            <person name="Suzuki K.-i.T."/>
            <person name="Hayashi T."/>
            <person name="Toyoda A."/>
            <person name="Oliveira C."/>
            <person name="Osipova E."/>
            <person name="Leigh N.D."/>
            <person name="Simon A."/>
            <person name="Yun M.H."/>
        </authorList>
    </citation>
    <scope>NUCLEOTIDE SEQUENCE</scope>
    <source>
        <strain evidence="2">20211129_DDA</strain>
        <tissue evidence="2">Liver</tissue>
    </source>
</reference>
<dbReference type="AlphaFoldDB" id="A0AAV7S7Q1"/>
<name>A0AAV7S7Q1_PLEWA</name>
<sequence length="71" mass="7541">MLVREGVLRSGAPDASSPQRGPESATASSPALIRRPRVSDLDPQGSERTPTAPESRLKTQGGQLWWQDSGG</sequence>
<protein>
    <submittedName>
        <fullName evidence="2">Uncharacterized protein</fullName>
    </submittedName>
</protein>
<gene>
    <name evidence="2" type="ORF">NDU88_011921</name>
</gene>
<keyword evidence="3" id="KW-1185">Reference proteome</keyword>
<dbReference type="Proteomes" id="UP001066276">
    <property type="component" value="Chromosome 5"/>
</dbReference>
<evidence type="ECO:0000313" key="3">
    <source>
        <dbReference type="Proteomes" id="UP001066276"/>
    </source>
</evidence>
<dbReference type="EMBL" id="JANPWB010000009">
    <property type="protein sequence ID" value="KAJ1159253.1"/>
    <property type="molecule type" value="Genomic_DNA"/>
</dbReference>
<proteinExistence type="predicted"/>
<accession>A0AAV7S7Q1</accession>
<evidence type="ECO:0000256" key="1">
    <source>
        <dbReference type="SAM" id="MobiDB-lite"/>
    </source>
</evidence>